<comment type="caution">
    <text evidence="1">The sequence shown here is derived from an EMBL/GenBank/DDBJ whole genome shotgun (WGS) entry which is preliminary data.</text>
</comment>
<evidence type="ECO:0000313" key="2">
    <source>
        <dbReference type="Proteomes" id="UP001341840"/>
    </source>
</evidence>
<feature type="non-terminal residue" evidence="1">
    <location>
        <position position="75"/>
    </location>
</feature>
<reference evidence="1 2" key="1">
    <citation type="journal article" date="2023" name="Plants (Basel)">
        <title>Bridging the Gap: Combining Genomics and Transcriptomics Approaches to Understand Stylosanthes scabra, an Orphan Legume from the Brazilian Caatinga.</title>
        <authorList>
            <person name="Ferreira-Neto J.R.C."/>
            <person name="da Silva M.D."/>
            <person name="Binneck E."/>
            <person name="de Melo N.F."/>
            <person name="da Silva R.H."/>
            <person name="de Melo A.L.T.M."/>
            <person name="Pandolfi V."/>
            <person name="Bustamante F.O."/>
            <person name="Brasileiro-Vidal A.C."/>
            <person name="Benko-Iseppon A.M."/>
        </authorList>
    </citation>
    <scope>NUCLEOTIDE SEQUENCE [LARGE SCALE GENOMIC DNA]</scope>
    <source>
        <tissue evidence="1">Leaves</tissue>
    </source>
</reference>
<name>A0ABU6QU44_9FABA</name>
<dbReference type="SUPFAM" id="SSF50129">
    <property type="entry name" value="GroES-like"/>
    <property type="match status" value="1"/>
</dbReference>
<keyword evidence="2" id="KW-1185">Reference proteome</keyword>
<sequence>MDVPNNDFKPQIFCRVVNVQLLDIKFGGPAGVAWEAGEPLVMEEVQVNPHHSIEIHIKVVSTSLCRSDRVAWESH</sequence>
<accession>A0ABU6QU44</accession>
<protein>
    <recommendedName>
        <fullName evidence="3">Alcohol dehydrogenase N-terminal domain-containing protein</fullName>
    </recommendedName>
</protein>
<dbReference type="InterPro" id="IPR011032">
    <property type="entry name" value="GroES-like_sf"/>
</dbReference>
<dbReference type="EMBL" id="JASCZI010001441">
    <property type="protein sequence ID" value="MED6114981.1"/>
    <property type="molecule type" value="Genomic_DNA"/>
</dbReference>
<evidence type="ECO:0000313" key="1">
    <source>
        <dbReference type="EMBL" id="MED6114981.1"/>
    </source>
</evidence>
<proteinExistence type="predicted"/>
<gene>
    <name evidence="1" type="ORF">PIB30_085730</name>
</gene>
<dbReference type="Gene3D" id="3.90.180.10">
    <property type="entry name" value="Medium-chain alcohol dehydrogenases, catalytic domain"/>
    <property type="match status" value="1"/>
</dbReference>
<organism evidence="1 2">
    <name type="scientific">Stylosanthes scabra</name>
    <dbReference type="NCBI Taxonomy" id="79078"/>
    <lineage>
        <taxon>Eukaryota</taxon>
        <taxon>Viridiplantae</taxon>
        <taxon>Streptophyta</taxon>
        <taxon>Embryophyta</taxon>
        <taxon>Tracheophyta</taxon>
        <taxon>Spermatophyta</taxon>
        <taxon>Magnoliopsida</taxon>
        <taxon>eudicotyledons</taxon>
        <taxon>Gunneridae</taxon>
        <taxon>Pentapetalae</taxon>
        <taxon>rosids</taxon>
        <taxon>fabids</taxon>
        <taxon>Fabales</taxon>
        <taxon>Fabaceae</taxon>
        <taxon>Papilionoideae</taxon>
        <taxon>50 kb inversion clade</taxon>
        <taxon>dalbergioids sensu lato</taxon>
        <taxon>Dalbergieae</taxon>
        <taxon>Pterocarpus clade</taxon>
        <taxon>Stylosanthes</taxon>
    </lineage>
</organism>
<dbReference type="Proteomes" id="UP001341840">
    <property type="component" value="Unassembled WGS sequence"/>
</dbReference>
<evidence type="ECO:0008006" key="3">
    <source>
        <dbReference type="Google" id="ProtNLM"/>
    </source>
</evidence>